<protein>
    <submittedName>
        <fullName evidence="1">Uncharacterized protein</fullName>
    </submittedName>
</protein>
<reference evidence="1" key="1">
    <citation type="journal article" date="2015" name="Nature">
        <title>Complex archaea that bridge the gap between prokaryotes and eukaryotes.</title>
        <authorList>
            <person name="Spang A."/>
            <person name="Saw J.H."/>
            <person name="Jorgensen S.L."/>
            <person name="Zaremba-Niedzwiedzka K."/>
            <person name="Martijn J."/>
            <person name="Lind A.E."/>
            <person name="van Eijk R."/>
            <person name="Schleper C."/>
            <person name="Guy L."/>
            <person name="Ettema T.J."/>
        </authorList>
    </citation>
    <scope>NUCLEOTIDE SEQUENCE</scope>
</reference>
<organism evidence="1">
    <name type="scientific">marine sediment metagenome</name>
    <dbReference type="NCBI Taxonomy" id="412755"/>
    <lineage>
        <taxon>unclassified sequences</taxon>
        <taxon>metagenomes</taxon>
        <taxon>ecological metagenomes</taxon>
    </lineage>
</organism>
<dbReference type="EMBL" id="LAZR01029828">
    <property type="protein sequence ID" value="KKL58434.1"/>
    <property type="molecule type" value="Genomic_DNA"/>
</dbReference>
<accession>A0A0F9D9U7</accession>
<proteinExistence type="predicted"/>
<dbReference type="AlphaFoldDB" id="A0A0F9D9U7"/>
<sequence>MIEDRLGKNQFSDALFTLYDNADRTKKTIFQLSTISTGNTRTLTVPDASGTIAVEGQDVTFTSLTLDLTQNYKFSDRATALTIQSQTAATPCNIELSSLDGDGTDNVLFSTYAIGTPAGLGNAEFMSMGYLASGTIFEIRTGKLLTGTVRPLRIYTGANTTQLVLNADNSIDMSGDLSLPFGDFVSEQNPDGADAIRIKGT</sequence>
<feature type="non-terminal residue" evidence="1">
    <location>
        <position position="201"/>
    </location>
</feature>
<evidence type="ECO:0000313" key="1">
    <source>
        <dbReference type="EMBL" id="KKL58434.1"/>
    </source>
</evidence>
<name>A0A0F9D9U7_9ZZZZ</name>
<gene>
    <name evidence="1" type="ORF">LCGC14_2225440</name>
</gene>
<comment type="caution">
    <text evidence="1">The sequence shown here is derived from an EMBL/GenBank/DDBJ whole genome shotgun (WGS) entry which is preliminary data.</text>
</comment>